<gene>
    <name evidence="2" type="ORF">FPZ52_00150</name>
</gene>
<evidence type="ECO:0000259" key="1">
    <source>
        <dbReference type="Pfam" id="PF03724"/>
    </source>
</evidence>
<dbReference type="PANTHER" id="PTHR35535">
    <property type="entry name" value="HEAT SHOCK PROTEIN HSLJ"/>
    <property type="match status" value="1"/>
</dbReference>
<reference evidence="2 3" key="1">
    <citation type="submission" date="2019-07" db="EMBL/GenBank/DDBJ databases">
        <title>Litoreibacter alkalisoli sp. nov., isolated from saline-alkaline soil.</title>
        <authorList>
            <person name="Wang S."/>
            <person name="Xu L."/>
            <person name="Xing Y.-T."/>
            <person name="Sun J.-Q."/>
        </authorList>
    </citation>
    <scope>NUCLEOTIDE SEQUENCE [LARGE SCALE GENOMIC DNA]</scope>
    <source>
        <strain evidence="2 3">LN3S51</strain>
    </source>
</reference>
<accession>A0A5B8IUS0</accession>
<protein>
    <submittedName>
        <fullName evidence="2">META domain-containing protein</fullName>
    </submittedName>
</protein>
<dbReference type="EMBL" id="CP042261">
    <property type="protein sequence ID" value="QDY68198.1"/>
    <property type="molecule type" value="Genomic_DNA"/>
</dbReference>
<dbReference type="PANTHER" id="PTHR35535:SF1">
    <property type="entry name" value="HEAT SHOCK PROTEIN HSLJ"/>
    <property type="match status" value="1"/>
</dbReference>
<dbReference type="Gene3D" id="2.40.128.270">
    <property type="match status" value="1"/>
</dbReference>
<feature type="domain" description="DUF306" evidence="1">
    <location>
        <begin position="31"/>
        <end position="127"/>
    </location>
</feature>
<dbReference type="RefSeq" id="WP_146362591.1">
    <property type="nucleotide sequence ID" value="NZ_CP042261.1"/>
</dbReference>
<dbReference type="OrthoDB" id="7777568at2"/>
<dbReference type="AlphaFoldDB" id="A0A5B8IUS0"/>
<keyword evidence="3" id="KW-1185">Reference proteome</keyword>
<dbReference type="Proteomes" id="UP000318483">
    <property type="component" value="Chromosome"/>
</dbReference>
<dbReference type="Pfam" id="PF03724">
    <property type="entry name" value="META"/>
    <property type="match status" value="1"/>
</dbReference>
<proteinExistence type="predicted"/>
<evidence type="ECO:0000313" key="2">
    <source>
        <dbReference type="EMBL" id="QDY68198.1"/>
    </source>
</evidence>
<dbReference type="InterPro" id="IPR005184">
    <property type="entry name" value="DUF306_Meta_HslJ"/>
</dbReference>
<dbReference type="InterPro" id="IPR038670">
    <property type="entry name" value="HslJ-like_sf"/>
</dbReference>
<dbReference type="KEGG" id="lit:FPZ52_00150"/>
<dbReference type="InterPro" id="IPR053147">
    <property type="entry name" value="Hsp_HslJ-like"/>
</dbReference>
<organism evidence="2 3">
    <name type="scientific">Qingshengfaniella alkalisoli</name>
    <dbReference type="NCBI Taxonomy" id="2599296"/>
    <lineage>
        <taxon>Bacteria</taxon>
        <taxon>Pseudomonadati</taxon>
        <taxon>Pseudomonadota</taxon>
        <taxon>Alphaproteobacteria</taxon>
        <taxon>Rhodobacterales</taxon>
        <taxon>Paracoccaceae</taxon>
        <taxon>Qingshengfaniella</taxon>
    </lineage>
</organism>
<sequence length="133" mass="14175">MSPLFLTLPILMANASTLPPEPVDASFPESGVTWQLTEMNGDTFDKEATLTFAEDGRISGKAVCNTYSGPVTGTPDAFEIGAMISTKMACLNMEGEQQFLDALATMTSLEQTDTGLILRNADGSQMLFVPASE</sequence>
<evidence type="ECO:0000313" key="3">
    <source>
        <dbReference type="Proteomes" id="UP000318483"/>
    </source>
</evidence>
<name>A0A5B8IUS0_9RHOB</name>